<dbReference type="InterPro" id="IPR012337">
    <property type="entry name" value="RNaseH-like_sf"/>
</dbReference>
<dbReference type="Pfam" id="PF13456">
    <property type="entry name" value="RVT_3"/>
    <property type="match status" value="1"/>
</dbReference>
<dbReference type="InterPro" id="IPR002156">
    <property type="entry name" value="RNaseH_domain"/>
</dbReference>
<evidence type="ECO:0000313" key="3">
    <source>
        <dbReference type="EMBL" id="KAK3277851.1"/>
    </source>
</evidence>
<comment type="caution">
    <text evidence="3">The sequence shown here is derived from an EMBL/GenBank/DDBJ whole genome shotgun (WGS) entry which is preliminary data.</text>
</comment>
<dbReference type="Proteomes" id="UP001190700">
    <property type="component" value="Unassembled WGS sequence"/>
</dbReference>
<feature type="region of interest" description="Disordered" evidence="1">
    <location>
        <begin position="165"/>
        <end position="208"/>
    </location>
</feature>
<name>A0AAE0GI13_9CHLO</name>
<reference evidence="3 4" key="1">
    <citation type="journal article" date="2015" name="Genome Biol. Evol.">
        <title>Comparative Genomics of a Bacterivorous Green Alga Reveals Evolutionary Causalities and Consequences of Phago-Mixotrophic Mode of Nutrition.</title>
        <authorList>
            <person name="Burns J.A."/>
            <person name="Paasch A."/>
            <person name="Narechania A."/>
            <person name="Kim E."/>
        </authorList>
    </citation>
    <scope>NUCLEOTIDE SEQUENCE [LARGE SCALE GENOMIC DNA]</scope>
    <source>
        <strain evidence="3 4">PLY_AMNH</strain>
    </source>
</reference>
<keyword evidence="4" id="KW-1185">Reference proteome</keyword>
<dbReference type="GO" id="GO:0004523">
    <property type="term" value="F:RNA-DNA hybrid ribonuclease activity"/>
    <property type="evidence" value="ECO:0007669"/>
    <property type="project" value="InterPro"/>
</dbReference>
<evidence type="ECO:0000313" key="4">
    <source>
        <dbReference type="Proteomes" id="UP001190700"/>
    </source>
</evidence>
<accession>A0AAE0GI13</accession>
<dbReference type="AlphaFoldDB" id="A0AAE0GI13"/>
<proteinExistence type="predicted"/>
<dbReference type="EMBL" id="LGRX02005836">
    <property type="protein sequence ID" value="KAK3277851.1"/>
    <property type="molecule type" value="Genomic_DNA"/>
</dbReference>
<feature type="compositionally biased region" description="Gly residues" evidence="1">
    <location>
        <begin position="141"/>
        <end position="150"/>
    </location>
</feature>
<dbReference type="Gene3D" id="3.30.420.10">
    <property type="entry name" value="Ribonuclease H-like superfamily/Ribonuclease H"/>
    <property type="match status" value="1"/>
</dbReference>
<dbReference type="InterPro" id="IPR014982">
    <property type="entry name" value="GSCFA"/>
</dbReference>
<evidence type="ECO:0000256" key="1">
    <source>
        <dbReference type="SAM" id="MobiDB-lite"/>
    </source>
</evidence>
<evidence type="ECO:0000259" key="2">
    <source>
        <dbReference type="PROSITE" id="PS50879"/>
    </source>
</evidence>
<dbReference type="PANTHER" id="PTHR48475">
    <property type="entry name" value="RIBONUCLEASE H"/>
    <property type="match status" value="1"/>
</dbReference>
<feature type="compositionally biased region" description="Low complexity" evidence="1">
    <location>
        <begin position="128"/>
        <end position="140"/>
    </location>
</feature>
<dbReference type="Pfam" id="PF08885">
    <property type="entry name" value="GSCFA"/>
    <property type="match status" value="1"/>
</dbReference>
<protein>
    <recommendedName>
        <fullName evidence="2">RNase H type-1 domain-containing protein</fullName>
    </recommendedName>
</protein>
<sequence length="355" mass="38668">MPWLATKLVELQIPAVYFPAYEILLDDLRDYRFYEEDMLHPNQVARKYIWRRLTEAWLAPPTRQLALQVEEVQRAVAHRPFDPTGPAHLNFVKAQRKQMTILEGKYGINFSDERRQLAAGTEPEPEADASTSAQAATAGEGNEGSEGLSGGSAALLGGVSAMSADGSGGAGVRRMSSAVRLDKDEAPGGSDRHEGAEGELYSPVRRRRGKSVPAARDCHLMMFDGGARPNPGPAAGAAVLFSPLSRDEVAHAAAFIPKGTNNVGEYTGLVEGLRLAREMGIMNLVVEGDAQLVIRQLLGTYKVRDSLLQQYYGDVQRELQQFAYVGVRHVPREQNARADELSTAAIKLKSGHQSC</sequence>
<dbReference type="InterPro" id="IPR036397">
    <property type="entry name" value="RNaseH_sf"/>
</dbReference>
<gene>
    <name evidence="3" type="ORF">CYMTET_14170</name>
</gene>
<dbReference type="CDD" id="cd09279">
    <property type="entry name" value="RNase_HI_like"/>
    <property type="match status" value="1"/>
</dbReference>
<dbReference type="PROSITE" id="PS50879">
    <property type="entry name" value="RNASE_H_1"/>
    <property type="match status" value="1"/>
</dbReference>
<dbReference type="PANTHER" id="PTHR48475:SF1">
    <property type="entry name" value="RNASE H TYPE-1 DOMAIN-CONTAINING PROTEIN"/>
    <property type="match status" value="1"/>
</dbReference>
<feature type="domain" description="RNase H type-1" evidence="2">
    <location>
        <begin position="215"/>
        <end position="347"/>
    </location>
</feature>
<dbReference type="GO" id="GO:0003676">
    <property type="term" value="F:nucleic acid binding"/>
    <property type="evidence" value="ECO:0007669"/>
    <property type="project" value="InterPro"/>
</dbReference>
<feature type="compositionally biased region" description="Basic and acidic residues" evidence="1">
    <location>
        <begin position="180"/>
        <end position="196"/>
    </location>
</feature>
<organism evidence="3 4">
    <name type="scientific">Cymbomonas tetramitiformis</name>
    <dbReference type="NCBI Taxonomy" id="36881"/>
    <lineage>
        <taxon>Eukaryota</taxon>
        <taxon>Viridiplantae</taxon>
        <taxon>Chlorophyta</taxon>
        <taxon>Pyramimonadophyceae</taxon>
        <taxon>Pyramimonadales</taxon>
        <taxon>Pyramimonadaceae</taxon>
        <taxon>Cymbomonas</taxon>
    </lineage>
</organism>
<feature type="region of interest" description="Disordered" evidence="1">
    <location>
        <begin position="116"/>
        <end position="151"/>
    </location>
</feature>
<dbReference type="SUPFAM" id="SSF53098">
    <property type="entry name" value="Ribonuclease H-like"/>
    <property type="match status" value="1"/>
</dbReference>